<evidence type="ECO:0000256" key="1">
    <source>
        <dbReference type="SAM" id="Phobius"/>
    </source>
</evidence>
<dbReference type="Proteomes" id="UP001172911">
    <property type="component" value="Unassembled WGS sequence"/>
</dbReference>
<evidence type="ECO:0000313" key="3">
    <source>
        <dbReference type="Proteomes" id="UP001172911"/>
    </source>
</evidence>
<reference evidence="2" key="2">
    <citation type="submission" date="2023-03" db="EMBL/GenBank/DDBJ databases">
        <authorList>
            <person name="Zhang Z."/>
        </authorList>
    </citation>
    <scope>NUCLEOTIDE SEQUENCE</scope>
    <source>
        <strain evidence="2">DSA</strain>
    </source>
</reference>
<accession>A0AAW7ZI95</accession>
<keyword evidence="3" id="KW-1185">Reference proteome</keyword>
<organism evidence="2 3">
    <name type="scientific">Desulforamulus aquiferis</name>
    <dbReference type="NCBI Taxonomy" id="1397668"/>
    <lineage>
        <taxon>Bacteria</taxon>
        <taxon>Bacillati</taxon>
        <taxon>Bacillota</taxon>
        <taxon>Clostridia</taxon>
        <taxon>Eubacteriales</taxon>
        <taxon>Peptococcaceae</taxon>
        <taxon>Desulforamulus</taxon>
    </lineage>
</organism>
<sequence length="90" mass="9923">MNAINVTAGGGNAGPLVLKWVKLVFGLLAVTVGVYLYYLGLTKIPGGEAHLELLREGDFRSGAYFYSDVEQVRTAELYLNDLNRFTPKEQ</sequence>
<dbReference type="AlphaFoldDB" id="A0AAW7ZI95"/>
<dbReference type="EMBL" id="JARPTC010000027">
    <property type="protein sequence ID" value="MDO7788890.1"/>
    <property type="molecule type" value="Genomic_DNA"/>
</dbReference>
<keyword evidence="1" id="KW-0472">Membrane</keyword>
<comment type="caution">
    <text evidence="2">The sequence shown here is derived from an EMBL/GenBank/DDBJ whole genome shotgun (WGS) entry which is preliminary data.</text>
</comment>
<gene>
    <name evidence="2" type="ORF">P6N53_16865</name>
</gene>
<keyword evidence="1" id="KW-1133">Transmembrane helix</keyword>
<feature type="transmembrane region" description="Helical" evidence="1">
    <location>
        <begin position="20"/>
        <end position="38"/>
    </location>
</feature>
<reference evidence="2" key="1">
    <citation type="journal article" date="2023" name="J. Hazard. Mater.">
        <title>Anaerobic biodegradation of pyrene and benzo[a]pyrene by a new sulfate-reducing Desulforamulus aquiferis strain DSA.</title>
        <authorList>
            <person name="Zhang Z."/>
            <person name="Sun J."/>
            <person name="Gong X."/>
            <person name="Wang C."/>
            <person name="Wang H."/>
        </authorList>
    </citation>
    <scope>NUCLEOTIDE SEQUENCE</scope>
    <source>
        <strain evidence="2">DSA</strain>
    </source>
</reference>
<protein>
    <submittedName>
        <fullName evidence="2">Uncharacterized protein</fullName>
    </submittedName>
</protein>
<name>A0AAW7ZI95_9FIRM</name>
<evidence type="ECO:0000313" key="2">
    <source>
        <dbReference type="EMBL" id="MDO7788890.1"/>
    </source>
</evidence>
<keyword evidence="1" id="KW-0812">Transmembrane</keyword>
<proteinExistence type="predicted"/>
<dbReference type="RefSeq" id="WP_304545237.1">
    <property type="nucleotide sequence ID" value="NZ_JARPTC010000027.1"/>
</dbReference>